<dbReference type="Pfam" id="PF01435">
    <property type="entry name" value="Peptidase_M48"/>
    <property type="match status" value="1"/>
</dbReference>
<comment type="caution">
    <text evidence="11">Lacks conserved residue(s) required for the propagation of feature annotation.</text>
</comment>
<dbReference type="CDD" id="cd02440">
    <property type="entry name" value="AdoMet_MTases"/>
    <property type="match status" value="1"/>
</dbReference>
<feature type="binding site" evidence="11">
    <location>
        <position position="880"/>
    </location>
    <ligand>
        <name>S-adenosyl-L-methionine</name>
        <dbReference type="ChEBI" id="CHEBI:59789"/>
    </ligand>
</feature>
<evidence type="ECO:0000256" key="2">
    <source>
        <dbReference type="ARBA" id="ARBA00022603"/>
    </source>
</evidence>
<dbReference type="CDD" id="cd07328">
    <property type="entry name" value="M48_Ste24p_like"/>
    <property type="match status" value="1"/>
</dbReference>
<gene>
    <name evidence="14" type="ORF">QE399_002217</name>
</gene>
<dbReference type="EMBL" id="JAVIZX010000001">
    <property type="protein sequence ID" value="MDR6214528.1"/>
    <property type="molecule type" value="Genomic_DNA"/>
</dbReference>
<dbReference type="PANTHER" id="PTHR22807">
    <property type="entry name" value="NOP2 YEAST -RELATED NOL1/NOP2/FMU SUN DOMAIN-CONTAINING"/>
    <property type="match status" value="1"/>
</dbReference>
<accession>A0ABU1IDM8</accession>
<protein>
    <submittedName>
        <fullName evidence="14">16S rRNA (Cytosine(967)-C(5))-methyltransferase</fullName>
    </submittedName>
</protein>
<feature type="active site" description="Nucleophile" evidence="11">
    <location>
        <position position="980"/>
    </location>
</feature>
<evidence type="ECO:0000313" key="15">
    <source>
        <dbReference type="Proteomes" id="UP001267710"/>
    </source>
</evidence>
<keyword evidence="2 11" id="KW-0489">Methyltransferase</keyword>
<keyword evidence="4 11" id="KW-0808">Transferase</keyword>
<sequence>MDQADFVHMVRMSEHASADDSRAYRRSVAAFAALGYAWVLGCMLLAVGALWWVVPQLLHGRFRWAMGWMLLAAGGLLWACARALWVRLDAPEGVEITAEQAPALFEALERIRKKVKGPAIHHVYVDGEFNASIRQLPRYGLFGGAVNQLTVGLPLAMALDKPRLLAVLAHEYGHLRGDHGRFAAWIYRTRLSWLRLHERFSDDAGPVAVATQAFLDWYFPRFAAKTFALARQDEYEADRIAARLLGAEVAAAALTEIEVKGAWLGDAFWAQHWRAAAAQPLPVGPYTAMRSLLALPPEPRFAQDALRQALQRISSVDDTHPVLRDRVEALTGGRPALPAWSQRSALSMLGPQVPQWLAQFDRLWCQENASAWKRHHAWLGRVRERAEALQQSLARHNAQETVELAGLLRQLDPAAPVRALYEQALQRSEDHADALQGLVESLPGDAWAERLQHLERLWQTAPAHRWWAARAAVDGLETARAGRDHDAEGLKQWRERLRLADAFEKRAWEELTEPPYFSRVARHDLTPFELGEVQAELAQCEGVARCWLVCKQLQEFAQRRAYLVFLELPGMDDGDRYALCRRLERRLSLPGPGAMGWRIAHIGRDPAQRLRAGLRTLAARTERQWDNRGMHPKALLDACAELVRLTLPFEHPADAVVSRYFRDNRSLGPRERATLAETVYTVLRKKLLFEQLARSGSGPKERRLAILGFHGPRDFLKSALNDQERTWIDQCDAVQPDELMEPHRHNLPDWLVPLLKEQLGEGFWPLAASLMQPAPLDLRVNALKDKRADVQKELAQAGIPAVATPYSPWGLRIDAKPALTKLPAFTRGAIEVQDEGSQLLALLLDAKRGEMVVDFCAGAGGKTLAIGAGMRSTGRLYAFDVSAHRLEALKPRLARSGLSNVHPAAIAHERDDRVKRLTGKIDRVLVDAPCSGLGTLRRNPDLKWRQSAKALEELQGKQTAILASAARLVKPGGRLVYATCSILRQENEGIAEAFGAAHPDFEALDAGELLTQLKVDGAAALCSGGAAGSGYLRLWPHLHQTDGFFAAVWTRKR</sequence>
<name>A0ABU1IDM8_9BURK</name>
<proteinExistence type="inferred from homology"/>
<dbReference type="InterPro" id="IPR054728">
    <property type="entry name" value="RsmB-like_ferredoxin"/>
</dbReference>
<evidence type="ECO:0000256" key="11">
    <source>
        <dbReference type="PROSITE-ProRule" id="PRU01023"/>
    </source>
</evidence>
<keyword evidence="5 11" id="KW-0949">S-adenosyl-L-methionine</keyword>
<dbReference type="InterPro" id="IPR023267">
    <property type="entry name" value="RCMT"/>
</dbReference>
<keyword evidence="15" id="KW-1185">Reference proteome</keyword>
<dbReference type="PANTHER" id="PTHR22807:SF53">
    <property type="entry name" value="RIBOSOMAL RNA SMALL SUBUNIT METHYLTRANSFERASE B-RELATED"/>
    <property type="match status" value="1"/>
</dbReference>
<evidence type="ECO:0000256" key="7">
    <source>
        <dbReference type="ARBA" id="ARBA00022801"/>
    </source>
</evidence>
<comment type="caution">
    <text evidence="14">The sequence shown here is derived from an EMBL/GenBank/DDBJ whole genome shotgun (WGS) entry which is preliminary data.</text>
</comment>
<keyword evidence="6" id="KW-0479">Metal-binding</keyword>
<dbReference type="Gene3D" id="3.30.70.1170">
    <property type="entry name" value="Sun protein, domain 3"/>
    <property type="match status" value="1"/>
</dbReference>
<dbReference type="Gene3D" id="3.30.2010.10">
    <property type="entry name" value="Metalloproteases ('zincins'), catalytic domain"/>
    <property type="match status" value="1"/>
</dbReference>
<comment type="cofactor">
    <cofactor evidence="1">
        <name>Zn(2+)</name>
        <dbReference type="ChEBI" id="CHEBI:29105"/>
    </cofactor>
</comment>
<evidence type="ECO:0000256" key="6">
    <source>
        <dbReference type="ARBA" id="ARBA00022723"/>
    </source>
</evidence>
<keyword evidence="3" id="KW-0645">Protease</keyword>
<feature type="transmembrane region" description="Helical" evidence="12">
    <location>
        <begin position="65"/>
        <end position="85"/>
    </location>
</feature>
<evidence type="ECO:0000256" key="9">
    <source>
        <dbReference type="ARBA" id="ARBA00022884"/>
    </source>
</evidence>
<evidence type="ECO:0000256" key="12">
    <source>
        <dbReference type="SAM" id="Phobius"/>
    </source>
</evidence>
<dbReference type="InterPro" id="IPR001915">
    <property type="entry name" value="Peptidase_M48"/>
</dbReference>
<dbReference type="PRINTS" id="PR02008">
    <property type="entry name" value="RCMTFAMILY"/>
</dbReference>
<feature type="domain" description="SAM-dependent MTase RsmB/NOP-type" evidence="13">
    <location>
        <begin position="766"/>
        <end position="1052"/>
    </location>
</feature>
<dbReference type="SUPFAM" id="SSF53335">
    <property type="entry name" value="S-adenosyl-L-methionine-dependent methyltransferases"/>
    <property type="match status" value="1"/>
</dbReference>
<feature type="transmembrane region" description="Helical" evidence="12">
    <location>
        <begin position="28"/>
        <end position="53"/>
    </location>
</feature>
<reference evidence="14 15" key="1">
    <citation type="submission" date="2023-08" db="EMBL/GenBank/DDBJ databases">
        <title>Functional and genomic diversity of the sorghum phyllosphere microbiome.</title>
        <authorList>
            <person name="Shade A."/>
        </authorList>
    </citation>
    <scope>NUCLEOTIDE SEQUENCE [LARGE SCALE GENOMIC DNA]</scope>
    <source>
        <strain evidence="14 15">SORGH_AS_0335</strain>
    </source>
</reference>
<dbReference type="Proteomes" id="UP001267710">
    <property type="component" value="Unassembled WGS sequence"/>
</dbReference>
<evidence type="ECO:0000313" key="14">
    <source>
        <dbReference type="EMBL" id="MDR6214528.1"/>
    </source>
</evidence>
<dbReference type="InterPro" id="IPR029063">
    <property type="entry name" value="SAM-dependent_MTases_sf"/>
</dbReference>
<comment type="similarity">
    <text evidence="11">Belongs to the class I-like SAM-binding methyltransferase superfamily. RsmB/NOP family.</text>
</comment>
<evidence type="ECO:0000259" key="13">
    <source>
        <dbReference type="PROSITE" id="PS51686"/>
    </source>
</evidence>
<feature type="binding site" evidence="11">
    <location>
        <position position="927"/>
    </location>
    <ligand>
        <name>S-adenosyl-L-methionine</name>
        <dbReference type="ChEBI" id="CHEBI:59789"/>
    </ligand>
</feature>
<keyword evidence="12" id="KW-0472">Membrane</keyword>
<organism evidence="14 15">
    <name type="scientific">Paracidovorax wautersii</name>
    <dbReference type="NCBI Taxonomy" id="1177982"/>
    <lineage>
        <taxon>Bacteria</taxon>
        <taxon>Pseudomonadati</taxon>
        <taxon>Pseudomonadota</taxon>
        <taxon>Betaproteobacteria</taxon>
        <taxon>Burkholderiales</taxon>
        <taxon>Comamonadaceae</taxon>
        <taxon>Paracidovorax</taxon>
    </lineage>
</organism>
<dbReference type="Pfam" id="PF01189">
    <property type="entry name" value="Methyltr_RsmB-F"/>
    <property type="match status" value="1"/>
</dbReference>
<evidence type="ECO:0000256" key="1">
    <source>
        <dbReference type="ARBA" id="ARBA00001947"/>
    </source>
</evidence>
<keyword evidence="10" id="KW-0482">Metalloprotease</keyword>
<dbReference type="InterPro" id="IPR049560">
    <property type="entry name" value="MeTrfase_RsmB-F_NOP2_cat"/>
</dbReference>
<keyword evidence="12" id="KW-0812">Transmembrane</keyword>
<dbReference type="PROSITE" id="PS51686">
    <property type="entry name" value="SAM_MT_RSMB_NOP"/>
    <property type="match status" value="1"/>
</dbReference>
<evidence type="ECO:0000256" key="3">
    <source>
        <dbReference type="ARBA" id="ARBA00022670"/>
    </source>
</evidence>
<evidence type="ECO:0000256" key="8">
    <source>
        <dbReference type="ARBA" id="ARBA00022833"/>
    </source>
</evidence>
<dbReference type="Gene3D" id="3.40.50.150">
    <property type="entry name" value="Vaccinia Virus protein VP39"/>
    <property type="match status" value="1"/>
</dbReference>
<dbReference type="InterPro" id="IPR001678">
    <property type="entry name" value="MeTrfase_RsmB-F_NOP2_dom"/>
</dbReference>
<evidence type="ECO:0000256" key="4">
    <source>
        <dbReference type="ARBA" id="ARBA00022679"/>
    </source>
</evidence>
<keyword evidence="8" id="KW-0862">Zinc</keyword>
<keyword evidence="7" id="KW-0378">Hydrolase</keyword>
<keyword evidence="12" id="KW-1133">Transmembrane helix</keyword>
<evidence type="ECO:0000256" key="5">
    <source>
        <dbReference type="ARBA" id="ARBA00022691"/>
    </source>
</evidence>
<dbReference type="Pfam" id="PF22458">
    <property type="entry name" value="RsmF-B_ferredox"/>
    <property type="match status" value="1"/>
</dbReference>
<evidence type="ECO:0000256" key="10">
    <source>
        <dbReference type="ARBA" id="ARBA00023049"/>
    </source>
</evidence>
<keyword evidence="9 11" id="KW-0694">RNA-binding</keyword>